<name>A0A429XZW9_9BACI</name>
<protein>
    <submittedName>
        <fullName evidence="2">Uncharacterized protein</fullName>
    </submittedName>
</protein>
<feature type="transmembrane region" description="Helical" evidence="1">
    <location>
        <begin position="6"/>
        <end position="22"/>
    </location>
</feature>
<dbReference type="OrthoDB" id="2970258at2"/>
<evidence type="ECO:0000313" key="2">
    <source>
        <dbReference type="EMBL" id="RST74335.1"/>
    </source>
</evidence>
<dbReference type="AlphaFoldDB" id="A0A429XZW9"/>
<evidence type="ECO:0000256" key="1">
    <source>
        <dbReference type="SAM" id="Phobius"/>
    </source>
</evidence>
<organism evidence="2 3">
    <name type="scientific">Siminovitchia acidinfaciens</name>
    <dbReference type="NCBI Taxonomy" id="2321395"/>
    <lineage>
        <taxon>Bacteria</taxon>
        <taxon>Bacillati</taxon>
        <taxon>Bacillota</taxon>
        <taxon>Bacilli</taxon>
        <taxon>Bacillales</taxon>
        <taxon>Bacillaceae</taxon>
        <taxon>Siminovitchia</taxon>
    </lineage>
</organism>
<dbReference type="EMBL" id="QYTV02000004">
    <property type="protein sequence ID" value="RST74335.1"/>
    <property type="molecule type" value="Genomic_DNA"/>
</dbReference>
<accession>A0A429XZW9</accession>
<keyword evidence="3" id="KW-1185">Reference proteome</keyword>
<dbReference type="RefSeq" id="WP_126050898.1">
    <property type="nucleotide sequence ID" value="NZ_QYTV02000004.1"/>
</dbReference>
<keyword evidence="1" id="KW-1133">Transmembrane helix</keyword>
<keyword evidence="1" id="KW-0812">Transmembrane</keyword>
<gene>
    <name evidence="2" type="ORF">D4T97_011745</name>
</gene>
<sequence>MNEMGAFFATLVIVATIFLLQWPKLKQNPKKDKVAFIVLLALGLVLSMFDLQRISGPVTWVTTILRPLGKFLEL</sequence>
<keyword evidence="1" id="KW-0472">Membrane</keyword>
<dbReference type="Proteomes" id="UP000287156">
    <property type="component" value="Unassembled WGS sequence"/>
</dbReference>
<reference evidence="2" key="1">
    <citation type="submission" date="2018-12" db="EMBL/GenBank/DDBJ databases">
        <authorList>
            <person name="Sun L."/>
            <person name="Chen Z."/>
        </authorList>
    </citation>
    <scope>NUCLEOTIDE SEQUENCE [LARGE SCALE GENOMIC DNA]</scope>
    <source>
        <strain evidence="2">3-2-2</strain>
    </source>
</reference>
<proteinExistence type="predicted"/>
<evidence type="ECO:0000313" key="3">
    <source>
        <dbReference type="Proteomes" id="UP000287156"/>
    </source>
</evidence>
<feature type="transmembrane region" description="Helical" evidence="1">
    <location>
        <begin position="34"/>
        <end position="51"/>
    </location>
</feature>
<comment type="caution">
    <text evidence="2">The sequence shown here is derived from an EMBL/GenBank/DDBJ whole genome shotgun (WGS) entry which is preliminary data.</text>
</comment>